<comment type="subcellular location">
    <subcellularLocation>
        <location evidence="1">Cell membrane</location>
        <topology evidence="1">Multi-pass membrane protein</topology>
    </subcellularLocation>
</comment>
<evidence type="ECO:0000256" key="4">
    <source>
        <dbReference type="ARBA" id="ARBA00022692"/>
    </source>
</evidence>
<gene>
    <name evidence="9" type="ORF">JOC83_000193</name>
</gene>
<feature type="transmembrane region" description="Helical" evidence="8">
    <location>
        <begin position="6"/>
        <end position="25"/>
    </location>
</feature>
<evidence type="ECO:0000256" key="8">
    <source>
        <dbReference type="SAM" id="Phobius"/>
    </source>
</evidence>
<evidence type="ECO:0000313" key="9">
    <source>
        <dbReference type="EMBL" id="MBM7701367.1"/>
    </source>
</evidence>
<keyword evidence="7 8" id="KW-0472">Membrane</keyword>
<organism evidence="9 10">
    <name type="scientific">Priestia iocasae</name>
    <dbReference type="NCBI Taxonomy" id="2291674"/>
    <lineage>
        <taxon>Bacteria</taxon>
        <taxon>Bacillati</taxon>
        <taxon>Bacillota</taxon>
        <taxon>Bacilli</taxon>
        <taxon>Bacillales</taxon>
        <taxon>Bacillaceae</taxon>
        <taxon>Priestia</taxon>
    </lineage>
</organism>
<feature type="transmembrane region" description="Helical" evidence="8">
    <location>
        <begin position="102"/>
        <end position="122"/>
    </location>
</feature>
<comment type="caution">
    <text evidence="9">The sequence shown here is derived from an EMBL/GenBank/DDBJ whole genome shotgun (WGS) entry which is preliminary data.</text>
</comment>
<evidence type="ECO:0000256" key="5">
    <source>
        <dbReference type="ARBA" id="ARBA00022960"/>
    </source>
</evidence>
<dbReference type="NCBIfam" id="TIGR03426">
    <property type="entry name" value="shape_MreD"/>
    <property type="match status" value="1"/>
</dbReference>
<evidence type="ECO:0000256" key="6">
    <source>
        <dbReference type="ARBA" id="ARBA00022989"/>
    </source>
</evidence>
<feature type="transmembrane region" description="Helical" evidence="8">
    <location>
        <begin position="37"/>
        <end position="55"/>
    </location>
</feature>
<evidence type="ECO:0000256" key="7">
    <source>
        <dbReference type="ARBA" id="ARBA00023136"/>
    </source>
</evidence>
<evidence type="ECO:0000256" key="2">
    <source>
        <dbReference type="ARBA" id="ARBA00007776"/>
    </source>
</evidence>
<sequence>MTINRFFLPFLVSAVFIGESMFVNFIAGEPSLREWVLSPRFVVIILIFMTVYFNVKQGMVYGLIFGMLYDVAFTDILGVYMLGIPAVCYLASKMMKIFQNNALIVSLLALFAVTIIEFYIYGINVLIHVTDMTFDRFLQQRFYATMILNALFCFVFSYPLKAKLQKWKIQLLDERL</sequence>
<comment type="similarity">
    <text evidence="2">Belongs to the MreD family.</text>
</comment>
<keyword evidence="5" id="KW-0133">Cell shape</keyword>
<keyword evidence="10" id="KW-1185">Reference proteome</keyword>
<reference evidence="9 10" key="1">
    <citation type="submission" date="2021-01" db="EMBL/GenBank/DDBJ databases">
        <title>Genomic Encyclopedia of Type Strains, Phase IV (KMG-IV): sequencing the most valuable type-strain genomes for metagenomic binning, comparative biology and taxonomic classification.</title>
        <authorList>
            <person name="Goeker M."/>
        </authorList>
    </citation>
    <scope>NUCLEOTIDE SEQUENCE [LARGE SCALE GENOMIC DNA]</scope>
    <source>
        <strain evidence="9 10">DSM 104297</strain>
    </source>
</reference>
<accession>A0ABS2QQX3</accession>
<dbReference type="EMBL" id="JAFBFC010000001">
    <property type="protein sequence ID" value="MBM7701367.1"/>
    <property type="molecule type" value="Genomic_DNA"/>
</dbReference>
<feature type="transmembrane region" description="Helical" evidence="8">
    <location>
        <begin position="142"/>
        <end position="160"/>
    </location>
</feature>
<name>A0ABS2QQX3_9BACI</name>
<dbReference type="Pfam" id="PF04093">
    <property type="entry name" value="MreD"/>
    <property type="match status" value="1"/>
</dbReference>
<dbReference type="InterPro" id="IPR007227">
    <property type="entry name" value="Cell_shape_determining_MreD"/>
</dbReference>
<dbReference type="RefSeq" id="WP_239583257.1">
    <property type="nucleotide sequence ID" value="NZ_JAFBFC010000001.1"/>
</dbReference>
<keyword evidence="6 8" id="KW-1133">Transmembrane helix</keyword>
<keyword evidence="4 8" id="KW-0812">Transmembrane</keyword>
<proteinExistence type="inferred from homology"/>
<evidence type="ECO:0000256" key="1">
    <source>
        <dbReference type="ARBA" id="ARBA00004651"/>
    </source>
</evidence>
<evidence type="ECO:0000256" key="3">
    <source>
        <dbReference type="ARBA" id="ARBA00022475"/>
    </source>
</evidence>
<evidence type="ECO:0000313" key="10">
    <source>
        <dbReference type="Proteomes" id="UP000809829"/>
    </source>
</evidence>
<feature type="transmembrane region" description="Helical" evidence="8">
    <location>
        <begin position="67"/>
        <end position="90"/>
    </location>
</feature>
<protein>
    <submittedName>
        <fullName evidence="9">Rod shape-determining protein MreD</fullName>
    </submittedName>
</protein>
<dbReference type="Proteomes" id="UP000809829">
    <property type="component" value="Unassembled WGS sequence"/>
</dbReference>
<keyword evidence="3" id="KW-1003">Cell membrane</keyword>